<dbReference type="SUPFAM" id="SSF111304">
    <property type="entry name" value="Recombination protein RecR"/>
    <property type="match status" value="1"/>
</dbReference>
<evidence type="ECO:0000256" key="4">
    <source>
        <dbReference type="ARBA" id="ARBA00022833"/>
    </source>
</evidence>
<dbReference type="PROSITE" id="PS50880">
    <property type="entry name" value="TOPRIM"/>
    <property type="match status" value="1"/>
</dbReference>
<evidence type="ECO:0000256" key="7">
    <source>
        <dbReference type="HAMAP-Rule" id="MF_00017"/>
    </source>
</evidence>
<dbReference type="CDD" id="cd01025">
    <property type="entry name" value="TOPRIM_recR"/>
    <property type="match status" value="1"/>
</dbReference>
<reference evidence="10" key="1">
    <citation type="journal article" date="2019" name="Int. J. Syst. Evol. Microbiol.">
        <title>The Global Catalogue of Microorganisms (GCM) 10K type strain sequencing project: providing services to taxonomists for standard genome sequencing and annotation.</title>
        <authorList>
            <consortium name="The Broad Institute Genomics Platform"/>
            <consortium name="The Broad Institute Genome Sequencing Center for Infectious Disease"/>
            <person name="Wu L."/>
            <person name="Ma J."/>
        </authorList>
    </citation>
    <scope>NUCLEOTIDE SEQUENCE [LARGE SCALE GENOMIC DNA]</scope>
    <source>
        <strain evidence="10">KCTC 52168</strain>
    </source>
</reference>
<dbReference type="Gene3D" id="1.10.8.420">
    <property type="entry name" value="RecR Domain 1"/>
    <property type="match status" value="1"/>
</dbReference>
<evidence type="ECO:0000256" key="5">
    <source>
        <dbReference type="ARBA" id="ARBA00023172"/>
    </source>
</evidence>
<dbReference type="Gene3D" id="3.40.1360.10">
    <property type="match status" value="1"/>
</dbReference>
<gene>
    <name evidence="7 9" type="primary">recR</name>
    <name evidence="9" type="ORF">ACFOEN_07100</name>
</gene>
<accession>A0ABV7H0G7</accession>
<dbReference type="PANTHER" id="PTHR30446">
    <property type="entry name" value="RECOMBINATION PROTEIN RECR"/>
    <property type="match status" value="1"/>
</dbReference>
<dbReference type="PANTHER" id="PTHR30446:SF0">
    <property type="entry name" value="RECOMBINATION PROTEIN RECR"/>
    <property type="match status" value="1"/>
</dbReference>
<dbReference type="InterPro" id="IPR015967">
    <property type="entry name" value="Rcmb_RecR_Znf"/>
</dbReference>
<comment type="similarity">
    <text evidence="7">Belongs to the RecR family.</text>
</comment>
<keyword evidence="6 7" id="KW-0234">DNA repair</keyword>
<keyword evidence="10" id="KW-1185">Reference proteome</keyword>
<dbReference type="RefSeq" id="WP_377302384.1">
    <property type="nucleotide sequence ID" value="NZ_CP180191.1"/>
</dbReference>
<evidence type="ECO:0000313" key="10">
    <source>
        <dbReference type="Proteomes" id="UP001595556"/>
    </source>
</evidence>
<comment type="caution">
    <text evidence="9">The sequence shown here is derived from an EMBL/GenBank/DDBJ whole genome shotgun (WGS) entry which is preliminary data.</text>
</comment>
<evidence type="ECO:0000256" key="2">
    <source>
        <dbReference type="ARBA" id="ARBA00022763"/>
    </source>
</evidence>
<dbReference type="Pfam" id="PF02132">
    <property type="entry name" value="RecR_ZnF"/>
    <property type="match status" value="1"/>
</dbReference>
<sequence length="199" mass="21404">MSPRADAFARLLEAFERLPGVGPKTAQRFAVYLLAEDRMAAAQLADALGTGLQRIGRCARCNTFSESTLCSTCADESRDPSVLAIVETPADQQALEATLGYQGLYWVLMGRVSPLDGATPQSLGFEALLDRASDGQVREVIIATNFTVEGEATAFMLSDLLKRKGLKVTRLARGLPVGGELEYVDLPTLAASLRDRRPG</sequence>
<dbReference type="InterPro" id="IPR034137">
    <property type="entry name" value="TOPRIM_RecR"/>
</dbReference>
<dbReference type="Pfam" id="PF21176">
    <property type="entry name" value="RecR_HhH"/>
    <property type="match status" value="1"/>
</dbReference>
<proteinExistence type="inferred from homology"/>
<dbReference type="HAMAP" id="MF_00017">
    <property type="entry name" value="RecR"/>
    <property type="match status" value="1"/>
</dbReference>
<dbReference type="SMART" id="SM00493">
    <property type="entry name" value="TOPRIM"/>
    <property type="match status" value="1"/>
</dbReference>
<evidence type="ECO:0000313" key="9">
    <source>
        <dbReference type="EMBL" id="MFC3147404.1"/>
    </source>
</evidence>
<keyword evidence="4 7" id="KW-0862">Zinc</keyword>
<evidence type="ECO:0000256" key="6">
    <source>
        <dbReference type="ARBA" id="ARBA00023204"/>
    </source>
</evidence>
<evidence type="ECO:0000256" key="1">
    <source>
        <dbReference type="ARBA" id="ARBA00022723"/>
    </source>
</evidence>
<feature type="zinc finger region" description="C4-type" evidence="7">
    <location>
        <begin position="58"/>
        <end position="73"/>
    </location>
</feature>
<dbReference type="InterPro" id="IPR023627">
    <property type="entry name" value="Rcmb_RecR"/>
</dbReference>
<keyword evidence="1 7" id="KW-0479">Metal-binding</keyword>
<dbReference type="Pfam" id="PF21175">
    <property type="entry name" value="RecR_C"/>
    <property type="match status" value="1"/>
</dbReference>
<evidence type="ECO:0000259" key="8">
    <source>
        <dbReference type="PROSITE" id="PS50880"/>
    </source>
</evidence>
<keyword evidence="3 7" id="KW-0863">Zinc-finger</keyword>
<protein>
    <recommendedName>
        <fullName evidence="7">Recombination protein RecR</fullName>
    </recommendedName>
</protein>
<keyword evidence="5 7" id="KW-0233">DNA recombination</keyword>
<dbReference type="InterPro" id="IPR006171">
    <property type="entry name" value="TOPRIM_dom"/>
</dbReference>
<comment type="function">
    <text evidence="7">May play a role in DNA repair. It seems to be involved in an RecBC-independent recombinational process of DNA repair. It may act with RecF and RecO.</text>
</comment>
<feature type="domain" description="Toprim" evidence="8">
    <location>
        <begin position="81"/>
        <end position="176"/>
    </location>
</feature>
<name>A0ABV7H0G7_9BURK</name>
<dbReference type="Proteomes" id="UP001595556">
    <property type="component" value="Unassembled WGS sequence"/>
</dbReference>
<evidence type="ECO:0000256" key="3">
    <source>
        <dbReference type="ARBA" id="ARBA00022771"/>
    </source>
</evidence>
<dbReference type="NCBIfam" id="TIGR00615">
    <property type="entry name" value="recR"/>
    <property type="match status" value="1"/>
</dbReference>
<keyword evidence="2 7" id="KW-0227">DNA damage</keyword>
<dbReference type="InterPro" id="IPR000093">
    <property type="entry name" value="DNA_Rcmb_RecR"/>
</dbReference>
<organism evidence="9 10">
    <name type="scientific">Piscinibacterium candidicorallinum</name>
    <dbReference type="NCBI Taxonomy" id="1793872"/>
    <lineage>
        <taxon>Bacteria</taxon>
        <taxon>Pseudomonadati</taxon>
        <taxon>Pseudomonadota</taxon>
        <taxon>Betaproteobacteria</taxon>
        <taxon>Burkholderiales</taxon>
        <taxon>Piscinibacterium</taxon>
    </lineage>
</organism>
<dbReference type="EMBL" id="JBHRTI010000003">
    <property type="protein sequence ID" value="MFC3147404.1"/>
    <property type="molecule type" value="Genomic_DNA"/>
</dbReference>
<dbReference type="Pfam" id="PF13662">
    <property type="entry name" value="Toprim_4"/>
    <property type="match status" value="1"/>
</dbReference>